<evidence type="ECO:0000256" key="1">
    <source>
        <dbReference type="SAM" id="Coils"/>
    </source>
</evidence>
<accession>A0A1F6EFT9</accession>
<protein>
    <submittedName>
        <fullName evidence="2">Uncharacterized protein</fullName>
    </submittedName>
</protein>
<feature type="coiled-coil region" evidence="1">
    <location>
        <begin position="43"/>
        <end position="70"/>
    </location>
</feature>
<name>A0A1F6EFT9_9BACT</name>
<dbReference type="Gene3D" id="1.20.5.2280">
    <property type="match status" value="1"/>
</dbReference>
<evidence type="ECO:0000313" key="3">
    <source>
        <dbReference type="Proteomes" id="UP000177306"/>
    </source>
</evidence>
<evidence type="ECO:0000313" key="2">
    <source>
        <dbReference type="EMBL" id="OGG72516.1"/>
    </source>
</evidence>
<gene>
    <name evidence="2" type="ORF">A3A38_04120</name>
</gene>
<dbReference type="Proteomes" id="UP000177306">
    <property type="component" value="Unassembled WGS sequence"/>
</dbReference>
<sequence length="113" mass="12821">MIKKITFETLSRQIEKIGTKMDKGFASVEAGMEKRFSVVAEDIADVKNDVADVKESVQKVDERLSAVENKVSGIYNVLTEDARKARELAIPRRVHELEEKVFKVSRHPKHLAL</sequence>
<comment type="caution">
    <text evidence="2">The sequence shown here is derived from an EMBL/GenBank/DDBJ whole genome shotgun (WGS) entry which is preliminary data.</text>
</comment>
<proteinExistence type="predicted"/>
<dbReference type="EMBL" id="MFLY01000046">
    <property type="protein sequence ID" value="OGG72516.1"/>
    <property type="molecule type" value="Genomic_DNA"/>
</dbReference>
<dbReference type="AlphaFoldDB" id="A0A1F6EFT9"/>
<reference evidence="2 3" key="1">
    <citation type="journal article" date="2016" name="Nat. Commun.">
        <title>Thousands of microbial genomes shed light on interconnected biogeochemical processes in an aquifer system.</title>
        <authorList>
            <person name="Anantharaman K."/>
            <person name="Brown C.T."/>
            <person name="Hug L.A."/>
            <person name="Sharon I."/>
            <person name="Castelle C.J."/>
            <person name="Probst A.J."/>
            <person name="Thomas B.C."/>
            <person name="Singh A."/>
            <person name="Wilkins M.J."/>
            <person name="Karaoz U."/>
            <person name="Brodie E.L."/>
            <person name="Williams K.H."/>
            <person name="Hubbard S.S."/>
            <person name="Banfield J.F."/>
        </authorList>
    </citation>
    <scope>NUCLEOTIDE SEQUENCE [LARGE SCALE GENOMIC DNA]</scope>
</reference>
<keyword evidence="1" id="KW-0175">Coiled coil</keyword>
<organism evidence="2 3">
    <name type="scientific">Candidatus Kaiserbacteria bacterium RIFCSPLOWO2_01_FULL_53_17</name>
    <dbReference type="NCBI Taxonomy" id="1798511"/>
    <lineage>
        <taxon>Bacteria</taxon>
        <taxon>Candidatus Kaiseribacteriota</taxon>
    </lineage>
</organism>